<evidence type="ECO:0000313" key="2">
    <source>
        <dbReference type="Proteomes" id="UP000234681"/>
    </source>
</evidence>
<dbReference type="AlphaFoldDB" id="A6J1S9"/>
<evidence type="ECO:0000313" key="1">
    <source>
        <dbReference type="EMBL" id="EDM13871.1"/>
    </source>
</evidence>
<dbReference type="EMBL" id="CH473973">
    <property type="protein sequence ID" value="EDM13871.1"/>
    <property type="molecule type" value="Genomic_DNA"/>
</dbReference>
<sequence length="63" mass="7279">MFIPRGAQEMVFPESILVYQPTRAKALNPTHTQLKITSSISCPYLWRRERSELSDLSERVSGR</sequence>
<protein>
    <submittedName>
        <fullName evidence="1">RCG21906, isoform CRA_d</fullName>
    </submittedName>
</protein>
<accession>A6J1S9</accession>
<gene>
    <name evidence="1" type="ORF">rCG_21906</name>
</gene>
<reference evidence="1 2" key="1">
    <citation type="submission" date="2005-07" db="EMBL/GenBank/DDBJ databases">
        <authorList>
            <person name="Mural R.J."/>
            <person name="Li P.W."/>
            <person name="Adams M.D."/>
            <person name="Amanatides P.G."/>
            <person name="Baden-Tillson H."/>
            <person name="Barnstead M."/>
            <person name="Chin S.H."/>
            <person name="Dew I."/>
            <person name="Evans C.A."/>
            <person name="Ferriera S."/>
            <person name="Flanigan M."/>
            <person name="Fosler C."/>
            <person name="Glodek A."/>
            <person name="Gu Z."/>
            <person name="Holt R.A."/>
            <person name="Jennings D."/>
            <person name="Kraft C.L."/>
            <person name="Lu F."/>
            <person name="Nguyen T."/>
            <person name="Nusskern D.R."/>
            <person name="Pfannkoch C.M."/>
            <person name="Sitter C."/>
            <person name="Sutton G.G."/>
            <person name="Venter J.C."/>
            <person name="Wang Z."/>
            <person name="Woodage T."/>
            <person name="Zheng X.H."/>
            <person name="Zhong F."/>
        </authorList>
    </citation>
    <scope>NUCLEOTIDE SEQUENCE [LARGE SCALE GENOMIC DNA]</scope>
    <source>
        <strain>BN</strain>
        <strain evidence="2">Sprague-Dawley</strain>
    </source>
</reference>
<dbReference type="Proteomes" id="UP000234681">
    <property type="component" value="Chromosome 12"/>
</dbReference>
<organism evidence="1 2">
    <name type="scientific">Rattus norvegicus</name>
    <name type="common">Rat</name>
    <dbReference type="NCBI Taxonomy" id="10116"/>
    <lineage>
        <taxon>Eukaryota</taxon>
        <taxon>Metazoa</taxon>
        <taxon>Chordata</taxon>
        <taxon>Craniata</taxon>
        <taxon>Vertebrata</taxon>
        <taxon>Euteleostomi</taxon>
        <taxon>Mammalia</taxon>
        <taxon>Eutheria</taxon>
        <taxon>Euarchontoglires</taxon>
        <taxon>Glires</taxon>
        <taxon>Rodentia</taxon>
        <taxon>Myomorpha</taxon>
        <taxon>Muroidea</taxon>
        <taxon>Muridae</taxon>
        <taxon>Murinae</taxon>
        <taxon>Rattus</taxon>
    </lineage>
</organism>
<proteinExistence type="predicted"/>
<name>A6J1S9_RAT</name>